<evidence type="ECO:0000259" key="1">
    <source>
        <dbReference type="SMART" id="SM00091"/>
    </source>
</evidence>
<dbReference type="Proteomes" id="UP000280792">
    <property type="component" value="Unassembled WGS sequence"/>
</dbReference>
<dbReference type="Pfam" id="PF00989">
    <property type="entry name" value="PAS"/>
    <property type="match status" value="1"/>
</dbReference>
<sequence length="152" mass="17697">MQHSSLEINDIHWLMAMIQTIDVGLVVVDAQYQVLAWNTFMENHSGKSPVQVREQSLFTVFPELDEHWFRQKTRSVFLLGNRAFTTWQQRPYLFKFNNYHPITGTVDFMYQNTTITPLASADGRVEQICLMIYDVTEQVCLTQADTEPPTAY</sequence>
<reference evidence="2 3" key="1">
    <citation type="submission" date="2018-08" db="EMBL/GenBank/DDBJ databases">
        <authorList>
            <person name="Khan S.A."/>
        </authorList>
    </citation>
    <scope>NUCLEOTIDE SEQUENCE [LARGE SCALE GENOMIC DNA]</scope>
    <source>
        <strain evidence="2 3">GTF-13</strain>
    </source>
</reference>
<evidence type="ECO:0000313" key="3">
    <source>
        <dbReference type="Proteomes" id="UP000280792"/>
    </source>
</evidence>
<feature type="domain" description="PAS" evidence="1">
    <location>
        <begin position="12"/>
        <end position="78"/>
    </location>
</feature>
<gene>
    <name evidence="2" type="ORF">D0544_06635</name>
</gene>
<dbReference type="SUPFAM" id="SSF55785">
    <property type="entry name" value="PYP-like sensor domain (PAS domain)"/>
    <property type="match status" value="1"/>
</dbReference>
<organism evidence="2 3">
    <name type="scientific">Aestuariirhabdus litorea</name>
    <dbReference type="NCBI Taxonomy" id="2528527"/>
    <lineage>
        <taxon>Bacteria</taxon>
        <taxon>Pseudomonadati</taxon>
        <taxon>Pseudomonadota</taxon>
        <taxon>Gammaproteobacteria</taxon>
        <taxon>Oceanospirillales</taxon>
        <taxon>Aestuariirhabdaceae</taxon>
        <taxon>Aestuariirhabdus</taxon>
    </lineage>
</organism>
<dbReference type="GO" id="GO:0006355">
    <property type="term" value="P:regulation of DNA-templated transcription"/>
    <property type="evidence" value="ECO:0007669"/>
    <property type="project" value="InterPro"/>
</dbReference>
<dbReference type="RefSeq" id="WP_125015200.1">
    <property type="nucleotide sequence ID" value="NZ_QWEZ01000001.1"/>
</dbReference>
<dbReference type="InterPro" id="IPR035965">
    <property type="entry name" value="PAS-like_dom_sf"/>
</dbReference>
<dbReference type="AlphaFoldDB" id="A0A3P3VPR2"/>
<keyword evidence="3" id="KW-1185">Reference proteome</keyword>
<name>A0A3P3VPR2_9GAMM</name>
<comment type="caution">
    <text evidence="2">The sequence shown here is derived from an EMBL/GenBank/DDBJ whole genome shotgun (WGS) entry which is preliminary data.</text>
</comment>
<dbReference type="InterPro" id="IPR013767">
    <property type="entry name" value="PAS_fold"/>
</dbReference>
<dbReference type="SMART" id="SM00091">
    <property type="entry name" value="PAS"/>
    <property type="match status" value="1"/>
</dbReference>
<proteinExistence type="predicted"/>
<reference evidence="2 3" key="2">
    <citation type="submission" date="2018-12" db="EMBL/GenBank/DDBJ databases">
        <title>Simiduia agarivorans gen. nov., sp. nov., a marine, agarolytic bacterium isolated from shallow coastal water from Keelung, Taiwan.</title>
        <authorList>
            <person name="Shieh W.Y."/>
        </authorList>
    </citation>
    <scope>NUCLEOTIDE SEQUENCE [LARGE SCALE GENOMIC DNA]</scope>
    <source>
        <strain evidence="2 3">GTF-13</strain>
    </source>
</reference>
<protein>
    <submittedName>
        <fullName evidence="2">PAS domain-containing protein</fullName>
    </submittedName>
</protein>
<dbReference type="NCBIfam" id="TIGR00229">
    <property type="entry name" value="sensory_box"/>
    <property type="match status" value="1"/>
</dbReference>
<dbReference type="Gene3D" id="3.30.450.20">
    <property type="entry name" value="PAS domain"/>
    <property type="match status" value="1"/>
</dbReference>
<evidence type="ECO:0000313" key="2">
    <source>
        <dbReference type="EMBL" id="RRJ84771.1"/>
    </source>
</evidence>
<accession>A0A3P3VPR2</accession>
<dbReference type="CDD" id="cd00130">
    <property type="entry name" value="PAS"/>
    <property type="match status" value="1"/>
</dbReference>
<dbReference type="InterPro" id="IPR000014">
    <property type="entry name" value="PAS"/>
</dbReference>
<dbReference type="EMBL" id="QWEZ01000001">
    <property type="protein sequence ID" value="RRJ84771.1"/>
    <property type="molecule type" value="Genomic_DNA"/>
</dbReference>